<gene>
    <name evidence="12" type="ORF">HMPREF9306_01854</name>
</gene>
<keyword evidence="7 10" id="KW-0812">Transmembrane</keyword>
<evidence type="ECO:0000256" key="8">
    <source>
        <dbReference type="ARBA" id="ARBA00022989"/>
    </source>
</evidence>
<keyword evidence="4" id="KW-0813">Transport</keyword>
<dbReference type="CDD" id="cd06261">
    <property type="entry name" value="TM_PBP2"/>
    <property type="match status" value="1"/>
</dbReference>
<keyword evidence="8 10" id="KW-1133">Transmembrane helix</keyword>
<feature type="transmembrane region" description="Helical" evidence="10">
    <location>
        <begin position="262"/>
        <end position="283"/>
    </location>
</feature>
<dbReference type="OrthoDB" id="9775069at2"/>
<feature type="transmembrane region" description="Helical" evidence="10">
    <location>
        <begin position="52"/>
        <end position="76"/>
    </location>
</feature>
<evidence type="ECO:0000256" key="10">
    <source>
        <dbReference type="RuleBase" id="RU363043"/>
    </source>
</evidence>
<organism evidence="12 13">
    <name type="scientific">Propionimicrobium lymphophilum ACS-093-V-SCH5</name>
    <dbReference type="NCBI Taxonomy" id="883161"/>
    <lineage>
        <taxon>Bacteria</taxon>
        <taxon>Bacillati</taxon>
        <taxon>Actinomycetota</taxon>
        <taxon>Actinomycetes</taxon>
        <taxon>Propionibacteriales</taxon>
        <taxon>Propionibacteriaceae</taxon>
        <taxon>Propionimicrobium</taxon>
    </lineage>
</organism>
<dbReference type="PANTHER" id="PTHR42922">
    <property type="entry name" value="PHOSPHATE TRANSPORT SYSTEM PERMEASE PROTEIN PSTA"/>
    <property type="match status" value="1"/>
</dbReference>
<dbReference type="InterPro" id="IPR051408">
    <property type="entry name" value="Phosphate_transprt_permease"/>
</dbReference>
<evidence type="ECO:0000256" key="1">
    <source>
        <dbReference type="ARBA" id="ARBA00003510"/>
    </source>
</evidence>
<evidence type="ECO:0000256" key="9">
    <source>
        <dbReference type="ARBA" id="ARBA00023136"/>
    </source>
</evidence>
<sequence length="371" mass="40116">MSTNLRERPVAPEIDQSLTGGQLNKWIPLATLVVCVVVMTALIAMFNPDTKMFGLLVGGIISGGLVALVVIFALSWSVEGRRRAMNRTMAFVIFGAFLLACLPLFSILYTTITNGLHRFDIEFFTETMRNVKPTADHGGALHAITGTLIVTGLATIISVPIGLFTAIYLVEYGKGTLKRAITFLVDVMTGIPSIVAGLFAYSLFSLVLGPSKSGLAGAVALCVLMIPYIVRNCEEIIRLVPDKLREASYALGVTKWRTIVKIVLPTSISGIVSAVIIAIARIIGETAPLLITMGYTASMNTNPIPTPNQPINNMTALPVMVYYQYMQAPGRNPDASYARSWAGALVLVLIVMLLNIVGRWVAKKFAPKINR</sequence>
<keyword evidence="6" id="KW-0592">Phosphate transport</keyword>
<dbReference type="AlphaFoldDB" id="S2W1S3"/>
<dbReference type="PATRIC" id="fig|883161.3.peg.1841"/>
<dbReference type="Gene3D" id="1.10.3720.10">
    <property type="entry name" value="MetI-like"/>
    <property type="match status" value="1"/>
</dbReference>
<feature type="transmembrane region" description="Helical" evidence="10">
    <location>
        <begin position="26"/>
        <end position="46"/>
    </location>
</feature>
<feature type="transmembrane region" description="Helical" evidence="10">
    <location>
        <begin position="341"/>
        <end position="362"/>
    </location>
</feature>
<dbReference type="GO" id="GO:0035435">
    <property type="term" value="P:phosphate ion transmembrane transport"/>
    <property type="evidence" value="ECO:0007669"/>
    <property type="project" value="InterPro"/>
</dbReference>
<evidence type="ECO:0000256" key="4">
    <source>
        <dbReference type="ARBA" id="ARBA00022448"/>
    </source>
</evidence>
<feature type="transmembrane region" description="Helical" evidence="10">
    <location>
        <begin position="181"/>
        <end position="201"/>
    </location>
</feature>
<dbReference type="SUPFAM" id="SSF161098">
    <property type="entry name" value="MetI-like"/>
    <property type="match status" value="1"/>
</dbReference>
<dbReference type="Proteomes" id="UP000014417">
    <property type="component" value="Unassembled WGS sequence"/>
</dbReference>
<reference evidence="12 13" key="1">
    <citation type="submission" date="2013-04" db="EMBL/GenBank/DDBJ databases">
        <title>The Genome Sequence of Propionimicrobium lymphophilum ACS-093-V-SCH5.</title>
        <authorList>
            <consortium name="The Broad Institute Genomics Platform"/>
            <person name="Earl A."/>
            <person name="Ward D."/>
            <person name="Feldgarden M."/>
            <person name="Gevers D."/>
            <person name="Saerens B."/>
            <person name="Vaneechoutte M."/>
            <person name="Walker B."/>
            <person name="Young S."/>
            <person name="Zeng Q."/>
            <person name="Gargeya S."/>
            <person name="Fitzgerald M."/>
            <person name="Haas B."/>
            <person name="Abouelleil A."/>
            <person name="Allen A.W."/>
            <person name="Alvarado L."/>
            <person name="Arachchi H.M."/>
            <person name="Berlin A.M."/>
            <person name="Chapman S.B."/>
            <person name="Gainer-Dewar J."/>
            <person name="Goldberg J."/>
            <person name="Griggs A."/>
            <person name="Gujja S."/>
            <person name="Hansen M."/>
            <person name="Howarth C."/>
            <person name="Imamovic A."/>
            <person name="Ireland A."/>
            <person name="Larimer J."/>
            <person name="McCowan C."/>
            <person name="Murphy C."/>
            <person name="Pearson M."/>
            <person name="Poon T.W."/>
            <person name="Priest M."/>
            <person name="Roberts A."/>
            <person name="Saif S."/>
            <person name="Shea T."/>
            <person name="Sisk P."/>
            <person name="Sykes S."/>
            <person name="Wortman J."/>
            <person name="Nusbaum C."/>
            <person name="Birren B."/>
        </authorList>
    </citation>
    <scope>NUCLEOTIDE SEQUENCE [LARGE SCALE GENOMIC DNA]</scope>
    <source>
        <strain evidence="12 13">ACS-093-V-SCH5</strain>
    </source>
</reference>
<dbReference type="InterPro" id="IPR035906">
    <property type="entry name" value="MetI-like_sf"/>
</dbReference>
<evidence type="ECO:0000256" key="6">
    <source>
        <dbReference type="ARBA" id="ARBA00022592"/>
    </source>
</evidence>
<feature type="transmembrane region" description="Helical" evidence="10">
    <location>
        <begin position="140"/>
        <end position="169"/>
    </location>
</feature>
<keyword evidence="5 10" id="KW-1003">Cell membrane</keyword>
<feature type="transmembrane region" description="Helical" evidence="10">
    <location>
        <begin position="213"/>
        <end position="230"/>
    </location>
</feature>
<dbReference type="RefSeq" id="WP_016456660.1">
    <property type="nucleotide sequence ID" value="NZ_KE150269.1"/>
</dbReference>
<feature type="domain" description="ABC transmembrane type-1" evidence="11">
    <location>
        <begin position="144"/>
        <end position="358"/>
    </location>
</feature>
<evidence type="ECO:0000313" key="12">
    <source>
        <dbReference type="EMBL" id="EPD32285.1"/>
    </source>
</evidence>
<keyword evidence="9 10" id="KW-0472">Membrane</keyword>
<comment type="function">
    <text evidence="1">Part of the binding-protein-dependent transport system for phosphate; probably responsible for the translocation of the substrate across the membrane.</text>
</comment>
<dbReference type="EMBL" id="AGZR01000009">
    <property type="protein sequence ID" value="EPD32285.1"/>
    <property type="molecule type" value="Genomic_DNA"/>
</dbReference>
<protein>
    <recommendedName>
        <fullName evidence="10">Phosphate transport system permease protein PstA</fullName>
    </recommendedName>
</protein>
<evidence type="ECO:0000259" key="11">
    <source>
        <dbReference type="PROSITE" id="PS50928"/>
    </source>
</evidence>
<proteinExistence type="inferred from homology"/>
<comment type="caution">
    <text evidence="12">The sequence shown here is derived from an EMBL/GenBank/DDBJ whole genome shotgun (WGS) entry which is preliminary data.</text>
</comment>
<feature type="transmembrane region" description="Helical" evidence="10">
    <location>
        <begin position="88"/>
        <end position="109"/>
    </location>
</feature>
<dbReference type="HOGENOM" id="CLU_033621_2_0_11"/>
<dbReference type="GO" id="GO:0005886">
    <property type="term" value="C:plasma membrane"/>
    <property type="evidence" value="ECO:0007669"/>
    <property type="project" value="UniProtKB-SubCell"/>
</dbReference>
<dbReference type="InterPro" id="IPR000515">
    <property type="entry name" value="MetI-like"/>
</dbReference>
<dbReference type="GO" id="GO:0005315">
    <property type="term" value="F:phosphate transmembrane transporter activity"/>
    <property type="evidence" value="ECO:0007669"/>
    <property type="project" value="InterPro"/>
</dbReference>
<dbReference type="STRING" id="883161.HMPREF9306_01854"/>
<dbReference type="NCBIfam" id="TIGR00974">
    <property type="entry name" value="3a0107s02c"/>
    <property type="match status" value="1"/>
</dbReference>
<evidence type="ECO:0000313" key="13">
    <source>
        <dbReference type="Proteomes" id="UP000014417"/>
    </source>
</evidence>
<accession>S2W1S3</accession>
<keyword evidence="13" id="KW-1185">Reference proteome</keyword>
<dbReference type="InterPro" id="IPR005672">
    <property type="entry name" value="Phosphate_PstA"/>
</dbReference>
<comment type="subcellular location">
    <subcellularLocation>
        <location evidence="2 10">Cell membrane</location>
        <topology evidence="2 10">Multi-pass membrane protein</topology>
    </subcellularLocation>
</comment>
<dbReference type="PROSITE" id="PS50928">
    <property type="entry name" value="ABC_TM1"/>
    <property type="match status" value="1"/>
</dbReference>
<evidence type="ECO:0000256" key="2">
    <source>
        <dbReference type="ARBA" id="ARBA00004651"/>
    </source>
</evidence>
<comment type="similarity">
    <text evidence="3 10">Belongs to the binding-protein-dependent transport system permease family. CysTW subfamily.</text>
</comment>
<evidence type="ECO:0000256" key="7">
    <source>
        <dbReference type="ARBA" id="ARBA00022692"/>
    </source>
</evidence>
<evidence type="ECO:0000256" key="3">
    <source>
        <dbReference type="ARBA" id="ARBA00007069"/>
    </source>
</evidence>
<dbReference type="PANTHER" id="PTHR42922:SF1">
    <property type="entry name" value="PHOSPHATE TRANSPORT SYSTEM PERMEASE PROTEIN PSTA"/>
    <property type="match status" value="1"/>
</dbReference>
<evidence type="ECO:0000256" key="5">
    <source>
        <dbReference type="ARBA" id="ARBA00022475"/>
    </source>
</evidence>
<name>S2W1S3_9ACTN</name>
<dbReference type="Pfam" id="PF00528">
    <property type="entry name" value="BPD_transp_1"/>
    <property type="match status" value="1"/>
</dbReference>